<dbReference type="PANTHER" id="PTHR10071:SF281">
    <property type="entry name" value="BOX A-BINDING FACTOR-RELATED"/>
    <property type="match status" value="1"/>
</dbReference>
<feature type="region of interest" description="Disordered" evidence="10">
    <location>
        <begin position="112"/>
        <end position="147"/>
    </location>
</feature>
<dbReference type="SUPFAM" id="SSF57716">
    <property type="entry name" value="Glucocorticoid receptor-like (DNA-binding domain)"/>
    <property type="match status" value="2"/>
</dbReference>
<evidence type="ECO:0000256" key="5">
    <source>
        <dbReference type="ARBA" id="ARBA00023015"/>
    </source>
</evidence>
<dbReference type="GO" id="GO:0045944">
    <property type="term" value="P:positive regulation of transcription by RNA polymerase II"/>
    <property type="evidence" value="ECO:0007669"/>
    <property type="project" value="TreeGrafter"/>
</dbReference>
<evidence type="ECO:0000313" key="13">
    <source>
        <dbReference type="Proteomes" id="UP000215902"/>
    </source>
</evidence>
<dbReference type="GO" id="GO:0008270">
    <property type="term" value="F:zinc ion binding"/>
    <property type="evidence" value="ECO:0007669"/>
    <property type="project" value="UniProtKB-KW"/>
</dbReference>
<evidence type="ECO:0000256" key="10">
    <source>
        <dbReference type="SAM" id="MobiDB-lite"/>
    </source>
</evidence>
<name>A0A267GVD0_9PLAT</name>
<dbReference type="PROSITE" id="PS00344">
    <property type="entry name" value="GATA_ZN_FINGER_1"/>
    <property type="match status" value="2"/>
</dbReference>
<dbReference type="PANTHER" id="PTHR10071">
    <property type="entry name" value="TRANSCRIPTION FACTOR GATA FAMILY MEMBER"/>
    <property type="match status" value="1"/>
</dbReference>
<evidence type="ECO:0000256" key="3">
    <source>
        <dbReference type="ARBA" id="ARBA00022771"/>
    </source>
</evidence>
<evidence type="ECO:0000256" key="9">
    <source>
        <dbReference type="PROSITE-ProRule" id="PRU00094"/>
    </source>
</evidence>
<keyword evidence="6" id="KW-0238">DNA-binding</keyword>
<keyword evidence="13" id="KW-1185">Reference proteome</keyword>
<keyword evidence="3 9" id="KW-0863">Zinc-finger</keyword>
<dbReference type="STRING" id="282301.A0A267GVD0"/>
<dbReference type="GO" id="GO:0045165">
    <property type="term" value="P:cell fate commitment"/>
    <property type="evidence" value="ECO:0007669"/>
    <property type="project" value="TreeGrafter"/>
</dbReference>
<evidence type="ECO:0000256" key="1">
    <source>
        <dbReference type="ARBA" id="ARBA00004123"/>
    </source>
</evidence>
<feature type="domain" description="GATA-type" evidence="11">
    <location>
        <begin position="157"/>
        <end position="212"/>
    </location>
</feature>
<dbReference type="Proteomes" id="UP000215902">
    <property type="component" value="Unassembled WGS sequence"/>
</dbReference>
<evidence type="ECO:0000256" key="8">
    <source>
        <dbReference type="ARBA" id="ARBA00023242"/>
    </source>
</evidence>
<evidence type="ECO:0000256" key="2">
    <source>
        <dbReference type="ARBA" id="ARBA00022723"/>
    </source>
</evidence>
<keyword evidence="5" id="KW-0805">Transcription regulation</keyword>
<evidence type="ECO:0000256" key="4">
    <source>
        <dbReference type="ARBA" id="ARBA00022833"/>
    </source>
</evidence>
<comment type="caution">
    <text evidence="12">The sequence shown here is derived from an EMBL/GenBank/DDBJ whole genome shotgun (WGS) entry which is preliminary data.</text>
</comment>
<dbReference type="InterPro" id="IPR000679">
    <property type="entry name" value="Znf_GATA"/>
</dbReference>
<evidence type="ECO:0000259" key="11">
    <source>
        <dbReference type="PROSITE" id="PS50114"/>
    </source>
</evidence>
<feature type="region of interest" description="Disordered" evidence="10">
    <location>
        <begin position="264"/>
        <end position="285"/>
    </location>
</feature>
<sequence>MIPDVRPKASDHCGGYYQHHHTRLQQYPHHHPYHLQHLQQQHLQAQQHQQHQHGYPAATATSYHQHLAAGVYHQQQYTGQYRAAPRFPWFGTAEAACSGDAWPTAASYYASPTAPVQQPHPPPPPPRPVYSQSSVAPASKKPPSPRAAVVVGSRESRSAGRQCVNCGASNTPLWRRDGFGRYLCNACGLYLKINGCSRPLVRPKRRLSTTKRVGIQCSNCGTAATTLWRRSGTGQPVCNACGLYYKLHNVNRPVSMKKDGIQTRNRKLSATQPPQFQLRPDGGKANRLQASSACATSAPTSAAAAAAAAVAAAAAAAADFEGRRRLPA</sequence>
<dbReference type="SMART" id="SM00401">
    <property type="entry name" value="ZnF_GATA"/>
    <property type="match status" value="2"/>
</dbReference>
<feature type="compositionally biased region" description="Pro residues" evidence="10">
    <location>
        <begin position="118"/>
        <end position="128"/>
    </location>
</feature>
<keyword evidence="4" id="KW-0862">Zinc</keyword>
<dbReference type="GO" id="GO:0000978">
    <property type="term" value="F:RNA polymerase II cis-regulatory region sequence-specific DNA binding"/>
    <property type="evidence" value="ECO:0007669"/>
    <property type="project" value="TreeGrafter"/>
</dbReference>
<evidence type="ECO:0000313" key="12">
    <source>
        <dbReference type="EMBL" id="PAA89259.1"/>
    </source>
</evidence>
<evidence type="ECO:0000256" key="6">
    <source>
        <dbReference type="ARBA" id="ARBA00023125"/>
    </source>
</evidence>
<dbReference type="InterPro" id="IPR039355">
    <property type="entry name" value="Transcription_factor_GATA"/>
</dbReference>
<reference evidence="12 13" key="1">
    <citation type="submission" date="2017-06" db="EMBL/GenBank/DDBJ databases">
        <title>A platform for efficient transgenesis in Macrostomum lignano, a flatworm model organism for stem cell research.</title>
        <authorList>
            <person name="Berezikov E."/>
        </authorList>
    </citation>
    <scope>NUCLEOTIDE SEQUENCE [LARGE SCALE GENOMIC DNA]</scope>
    <source>
        <strain evidence="12">DV1</strain>
        <tissue evidence="12">Whole organism</tissue>
    </source>
</reference>
<accession>A0A267GVD0</accession>
<gene>
    <name evidence="12" type="ORF">BOX15_Mlig004449g1</name>
</gene>
<dbReference type="GO" id="GO:0000981">
    <property type="term" value="F:DNA-binding transcription factor activity, RNA polymerase II-specific"/>
    <property type="evidence" value="ECO:0007669"/>
    <property type="project" value="TreeGrafter"/>
</dbReference>
<proteinExistence type="predicted"/>
<keyword evidence="2" id="KW-0479">Metal-binding</keyword>
<dbReference type="PROSITE" id="PS50114">
    <property type="entry name" value="GATA_ZN_FINGER_2"/>
    <property type="match status" value="2"/>
</dbReference>
<organism evidence="12 13">
    <name type="scientific">Macrostomum lignano</name>
    <dbReference type="NCBI Taxonomy" id="282301"/>
    <lineage>
        <taxon>Eukaryota</taxon>
        <taxon>Metazoa</taxon>
        <taxon>Spiralia</taxon>
        <taxon>Lophotrochozoa</taxon>
        <taxon>Platyhelminthes</taxon>
        <taxon>Rhabditophora</taxon>
        <taxon>Macrostomorpha</taxon>
        <taxon>Macrostomida</taxon>
        <taxon>Macrostomidae</taxon>
        <taxon>Macrostomum</taxon>
    </lineage>
</organism>
<dbReference type="Gene3D" id="3.30.50.10">
    <property type="entry name" value="Erythroid Transcription Factor GATA-1, subunit A"/>
    <property type="match status" value="2"/>
</dbReference>
<dbReference type="OrthoDB" id="515401at2759"/>
<keyword evidence="7" id="KW-0804">Transcription</keyword>
<dbReference type="FunFam" id="3.30.50.10:FF:000032">
    <property type="entry name" value="Transcription factor GATA-3"/>
    <property type="match status" value="1"/>
</dbReference>
<dbReference type="CDD" id="cd00202">
    <property type="entry name" value="ZnF_GATA"/>
    <property type="match status" value="2"/>
</dbReference>
<dbReference type="InterPro" id="IPR013088">
    <property type="entry name" value="Znf_NHR/GATA"/>
</dbReference>
<feature type="compositionally biased region" description="Low complexity" evidence="10">
    <location>
        <begin position="129"/>
        <end position="139"/>
    </location>
</feature>
<keyword evidence="8" id="KW-0539">Nucleus</keyword>
<dbReference type="GO" id="GO:0000122">
    <property type="term" value="P:negative regulation of transcription by RNA polymerase II"/>
    <property type="evidence" value="ECO:0007669"/>
    <property type="project" value="TreeGrafter"/>
</dbReference>
<comment type="subcellular location">
    <subcellularLocation>
        <location evidence="1">Nucleus</location>
    </subcellularLocation>
</comment>
<evidence type="ECO:0000256" key="7">
    <source>
        <dbReference type="ARBA" id="ARBA00023163"/>
    </source>
</evidence>
<protein>
    <recommendedName>
        <fullName evidence="11">GATA-type domain-containing protein</fullName>
    </recommendedName>
</protein>
<dbReference type="Pfam" id="PF00320">
    <property type="entry name" value="GATA"/>
    <property type="match status" value="2"/>
</dbReference>
<feature type="domain" description="GATA-type" evidence="11">
    <location>
        <begin position="211"/>
        <end position="264"/>
    </location>
</feature>
<dbReference type="GO" id="GO:0005634">
    <property type="term" value="C:nucleus"/>
    <property type="evidence" value="ECO:0007669"/>
    <property type="project" value="UniProtKB-SubCell"/>
</dbReference>
<dbReference type="AlphaFoldDB" id="A0A267GVD0"/>
<dbReference type="PRINTS" id="PR00619">
    <property type="entry name" value="GATAZNFINGER"/>
</dbReference>
<dbReference type="EMBL" id="NIVC01000158">
    <property type="protein sequence ID" value="PAA89259.1"/>
    <property type="molecule type" value="Genomic_DNA"/>
</dbReference>